<reference evidence="1 4" key="4">
    <citation type="submission" date="2019-12" db="EMBL/GenBank/DDBJ databases">
        <title>Multi-Generational Helicobacter saguini Isolates.</title>
        <authorList>
            <person name="Mannion A."/>
            <person name="Shen Z."/>
            <person name="Fox J.G."/>
        </authorList>
    </citation>
    <scope>NUCLEOTIDE SEQUENCE [LARGE SCALE GENOMIC DNA]</scope>
    <source>
        <strain evidence="1">16-048</strain>
        <strain evidence="4">16-048 (F4)</strain>
    </source>
</reference>
<proteinExistence type="predicted"/>
<dbReference type="Proteomes" id="UP000029714">
    <property type="component" value="Unassembled WGS sequence"/>
</dbReference>
<sequence length="148" mass="16873">MSSKKKSADFLIDLPMVFSVVSIDDLVKSANDFYGRNIILPKAGSGFDNRSANGQFHEFHLYKLTINKLSEDEKSFKKNVGGFETIMEKMGVYNNLYDIMNETQSVTIFSNVDDADIFLKAWLKFHTESKSKSAYIYSENEIEGLEKL</sequence>
<evidence type="ECO:0000313" key="3">
    <source>
        <dbReference type="Proteomes" id="UP000029714"/>
    </source>
</evidence>
<reference evidence="2" key="3">
    <citation type="submission" date="2018-04" db="EMBL/GenBank/DDBJ databases">
        <authorList>
            <person name="Sheh A."/>
            <person name="Shen Z."/>
            <person name="Mannion A.J."/>
            <person name="Fox J.G."/>
        </authorList>
    </citation>
    <scope>NUCLEOTIDE SEQUENCE</scope>
    <source>
        <strain evidence="2">MIT 97-6194</strain>
    </source>
</reference>
<protein>
    <submittedName>
        <fullName evidence="2">Uncharacterized protein</fullName>
    </submittedName>
</protein>
<evidence type="ECO:0000313" key="1">
    <source>
        <dbReference type="EMBL" id="MWV70635.1"/>
    </source>
</evidence>
<comment type="caution">
    <text evidence="2">The sequence shown here is derived from an EMBL/GenBank/DDBJ whole genome shotgun (WGS) entry which is preliminary data.</text>
</comment>
<evidence type="ECO:0000313" key="2">
    <source>
        <dbReference type="EMBL" id="TLD94723.1"/>
    </source>
</evidence>
<dbReference type="AlphaFoldDB" id="A0A347VPB5"/>
<keyword evidence="3" id="KW-1185">Reference proteome</keyword>
<reference evidence="2 3" key="1">
    <citation type="journal article" date="2014" name="Genome Announc.">
        <title>Draft genome sequences of eight enterohepatic helicobacter species isolated from both laboratory and wild rodents.</title>
        <authorList>
            <person name="Sheh A."/>
            <person name="Shen Z."/>
            <person name="Fox J.G."/>
        </authorList>
    </citation>
    <scope>NUCLEOTIDE SEQUENCE [LARGE SCALE GENOMIC DNA]</scope>
    <source>
        <strain evidence="2 3">MIT 97-6194</strain>
    </source>
</reference>
<reference evidence="2 3" key="2">
    <citation type="journal article" date="2016" name="Infect. Immun.">
        <title>Helicobacter saguini, a Novel Helicobacter Isolated from Cotton-Top Tamarins with Ulcerative Colitis, Has Proinflammatory Properties and Induces Typhlocolitis and Dysplasia in Gnotobiotic IL-10-/- Mice.</title>
        <authorList>
            <person name="Shen Z."/>
            <person name="Mannion A."/>
            <person name="Whary M.T."/>
            <person name="Muthupalani S."/>
            <person name="Sheh A."/>
            <person name="Feng Y."/>
            <person name="Gong G."/>
            <person name="Vandamme P."/>
            <person name="Holcombe H.R."/>
            <person name="Paster B.J."/>
            <person name="Fox J.G."/>
        </authorList>
    </citation>
    <scope>NUCLEOTIDE SEQUENCE [LARGE SCALE GENOMIC DNA]</scope>
    <source>
        <strain evidence="2 3">MIT 97-6194</strain>
    </source>
</reference>
<gene>
    <name evidence="1" type="ORF">DCO61_11745</name>
    <name evidence="2" type="ORF">LS64_004165</name>
</gene>
<dbReference type="EMBL" id="QBIU01000002">
    <property type="protein sequence ID" value="MWV70635.1"/>
    <property type="molecule type" value="Genomic_DNA"/>
</dbReference>
<evidence type="ECO:0000313" key="4">
    <source>
        <dbReference type="Proteomes" id="UP000477070"/>
    </source>
</evidence>
<name>A0A347VPB5_9HELI</name>
<dbReference type="OrthoDB" id="5323081at2"/>
<organism evidence="2 3">
    <name type="scientific">Helicobacter saguini</name>
    <dbReference type="NCBI Taxonomy" id="1548018"/>
    <lineage>
        <taxon>Bacteria</taxon>
        <taxon>Pseudomonadati</taxon>
        <taxon>Campylobacterota</taxon>
        <taxon>Epsilonproteobacteria</taxon>
        <taxon>Campylobacterales</taxon>
        <taxon>Helicobacteraceae</taxon>
        <taxon>Helicobacter</taxon>
    </lineage>
</organism>
<dbReference type="Proteomes" id="UP000477070">
    <property type="component" value="Unassembled WGS sequence"/>
</dbReference>
<accession>A0A347VPB5</accession>
<dbReference type="RefSeq" id="WP_034571085.1">
    <property type="nucleotide sequence ID" value="NZ_JRMP02000005.1"/>
</dbReference>
<dbReference type="EMBL" id="JRMP02000005">
    <property type="protein sequence ID" value="TLD94723.1"/>
    <property type="molecule type" value="Genomic_DNA"/>
</dbReference>